<organism evidence="1 2">
    <name type="scientific">Rothia mucilaginosa</name>
    <dbReference type="NCBI Taxonomy" id="43675"/>
    <lineage>
        <taxon>Bacteria</taxon>
        <taxon>Bacillati</taxon>
        <taxon>Actinomycetota</taxon>
        <taxon>Actinomycetes</taxon>
        <taxon>Micrococcales</taxon>
        <taxon>Micrococcaceae</taxon>
        <taxon>Rothia</taxon>
    </lineage>
</organism>
<comment type="caution">
    <text evidence="1">The sequence shown here is derived from an EMBL/GenBank/DDBJ whole genome shotgun (WGS) entry which is preliminary data.</text>
</comment>
<proteinExistence type="predicted"/>
<name>A0A930LHM1_9MICC</name>
<evidence type="ECO:0000313" key="2">
    <source>
        <dbReference type="Proteomes" id="UP000756427"/>
    </source>
</evidence>
<dbReference type="AlphaFoldDB" id="A0A930LHM1"/>
<sequence length="285" mass="32669">MLISPYQQISNQPISVYGQSFGMPEFDGEEYDKKQKRAYEAFKRSRPANHLPTLEVLRPGNWYISPAFKTDRFIIAEPWDASLPKVVKPLRGSVVFRYDKPLEVTTYNEYYEKTGIQPVTCPSGSIPVASDVNLRLSPEQANNMPDGFKYAQRAPKSDEYPDGAFLYCVPKTFLDKIVPYTLMLSRKPLTRTVERYMFPLCNYNISLYLSVVRESPFTTRYRDTSPIALWAQYSSDFDRAIVKITDTWARLGWVPMPGQYALSTGEDLAYKHELLDDKLPAPPAN</sequence>
<protein>
    <submittedName>
        <fullName evidence="1">Uncharacterized protein</fullName>
    </submittedName>
</protein>
<evidence type="ECO:0000313" key="1">
    <source>
        <dbReference type="EMBL" id="MBF1664438.1"/>
    </source>
</evidence>
<dbReference type="RefSeq" id="WP_303976131.1">
    <property type="nucleotide sequence ID" value="NZ_JABZXR010000043.1"/>
</dbReference>
<dbReference type="EMBL" id="JABZXR010000043">
    <property type="protein sequence ID" value="MBF1664438.1"/>
    <property type="molecule type" value="Genomic_DNA"/>
</dbReference>
<dbReference type="Proteomes" id="UP000756427">
    <property type="component" value="Unassembled WGS sequence"/>
</dbReference>
<accession>A0A930LHM1</accession>
<reference evidence="1" key="1">
    <citation type="submission" date="2020-04" db="EMBL/GenBank/DDBJ databases">
        <title>Deep metagenomics examines the oral microbiome during advanced dental caries in children, revealing novel taxa and co-occurrences with host molecules.</title>
        <authorList>
            <person name="Baker J.L."/>
            <person name="Morton J.T."/>
            <person name="Dinis M."/>
            <person name="Alvarez R."/>
            <person name="Tran N.C."/>
            <person name="Knight R."/>
            <person name="Edlund A."/>
        </authorList>
    </citation>
    <scope>NUCLEOTIDE SEQUENCE</scope>
    <source>
        <strain evidence="1">JCVI_44_bin.2</strain>
    </source>
</reference>
<gene>
    <name evidence="1" type="ORF">HXO64_07795</name>
</gene>